<dbReference type="AlphaFoldDB" id="A0ABD0JKQ6"/>
<name>A0ABD0JKQ6_9CAEN</name>
<evidence type="ECO:0000313" key="2">
    <source>
        <dbReference type="Proteomes" id="UP001519460"/>
    </source>
</evidence>
<gene>
    <name evidence="1" type="ORF">BaRGS_00033733</name>
</gene>
<comment type="caution">
    <text evidence="1">The sequence shown here is derived from an EMBL/GenBank/DDBJ whole genome shotgun (WGS) entry which is preliminary data.</text>
</comment>
<keyword evidence="2" id="KW-1185">Reference proteome</keyword>
<dbReference type="EMBL" id="JACVVK020000417">
    <property type="protein sequence ID" value="KAK7475052.1"/>
    <property type="molecule type" value="Genomic_DNA"/>
</dbReference>
<dbReference type="Proteomes" id="UP001519460">
    <property type="component" value="Unassembled WGS sequence"/>
</dbReference>
<proteinExistence type="predicted"/>
<evidence type="ECO:0000313" key="1">
    <source>
        <dbReference type="EMBL" id="KAK7475052.1"/>
    </source>
</evidence>
<reference evidence="1 2" key="1">
    <citation type="journal article" date="2023" name="Sci. Data">
        <title>Genome assembly of the Korean intertidal mud-creeper Batillaria attramentaria.</title>
        <authorList>
            <person name="Patra A.K."/>
            <person name="Ho P.T."/>
            <person name="Jun S."/>
            <person name="Lee S.J."/>
            <person name="Kim Y."/>
            <person name="Won Y.J."/>
        </authorList>
    </citation>
    <scope>NUCLEOTIDE SEQUENCE [LARGE SCALE GENOMIC DNA]</scope>
    <source>
        <strain evidence="1">Wonlab-2016</strain>
    </source>
</reference>
<sequence>MHDLPTRQISRLPSGLHLATSSTLIIYRHLLTNPSYPHPPTDHPLPPPCHSPTLLTFSVLFATVLFRHSLNSP</sequence>
<protein>
    <submittedName>
        <fullName evidence="1">Uncharacterized protein</fullName>
    </submittedName>
</protein>
<accession>A0ABD0JKQ6</accession>
<organism evidence="1 2">
    <name type="scientific">Batillaria attramentaria</name>
    <dbReference type="NCBI Taxonomy" id="370345"/>
    <lineage>
        <taxon>Eukaryota</taxon>
        <taxon>Metazoa</taxon>
        <taxon>Spiralia</taxon>
        <taxon>Lophotrochozoa</taxon>
        <taxon>Mollusca</taxon>
        <taxon>Gastropoda</taxon>
        <taxon>Caenogastropoda</taxon>
        <taxon>Sorbeoconcha</taxon>
        <taxon>Cerithioidea</taxon>
        <taxon>Batillariidae</taxon>
        <taxon>Batillaria</taxon>
    </lineage>
</organism>